<name>C6LMA1_9FIRM</name>
<evidence type="ECO:0000313" key="2">
    <source>
        <dbReference type="Proteomes" id="UP000005561"/>
    </source>
</evidence>
<accession>C6LMA1</accession>
<dbReference type="AlphaFoldDB" id="C6LMA1"/>
<proteinExistence type="predicted"/>
<gene>
    <name evidence="1" type="ORF">BRYFOR_09800</name>
</gene>
<dbReference type="EMBL" id="ACCL02000040">
    <property type="protein sequence ID" value="EET58242.1"/>
    <property type="molecule type" value="Genomic_DNA"/>
</dbReference>
<reference evidence="1" key="1">
    <citation type="submission" date="2009-07" db="EMBL/GenBank/DDBJ databases">
        <authorList>
            <person name="Weinstock G."/>
            <person name="Sodergren E."/>
            <person name="Clifton S."/>
            <person name="Fulton L."/>
            <person name="Fulton B."/>
            <person name="Courtney L."/>
            <person name="Fronick C."/>
            <person name="Harrison M."/>
            <person name="Strong C."/>
            <person name="Farmer C."/>
            <person name="Delahaunty K."/>
            <person name="Markovic C."/>
            <person name="Hall O."/>
            <person name="Minx P."/>
            <person name="Tomlinson C."/>
            <person name="Mitreva M."/>
            <person name="Nelson J."/>
            <person name="Hou S."/>
            <person name="Wollam A."/>
            <person name="Pepin K.H."/>
            <person name="Johnson M."/>
            <person name="Bhonagiri V."/>
            <person name="Nash W.E."/>
            <person name="Warren W."/>
            <person name="Chinwalla A."/>
            <person name="Mardis E.R."/>
            <person name="Wilson R.K."/>
        </authorList>
    </citation>
    <scope>NUCLEOTIDE SEQUENCE [LARGE SCALE GENOMIC DNA]</scope>
    <source>
        <strain evidence="1">DSM 14469</strain>
    </source>
</reference>
<sequence length="51" mass="5925">MNAALTCICDELIDLASLIQRVKFPLLRTPRGIFLNVVACRRILRYNENNY</sequence>
<dbReference type="Proteomes" id="UP000005561">
    <property type="component" value="Unassembled WGS sequence"/>
</dbReference>
<organism evidence="1 2">
    <name type="scientific">Marvinbryantia formatexigens DSM 14469</name>
    <dbReference type="NCBI Taxonomy" id="478749"/>
    <lineage>
        <taxon>Bacteria</taxon>
        <taxon>Bacillati</taxon>
        <taxon>Bacillota</taxon>
        <taxon>Clostridia</taxon>
        <taxon>Lachnospirales</taxon>
        <taxon>Lachnospiraceae</taxon>
        <taxon>Marvinbryantia</taxon>
    </lineage>
</organism>
<keyword evidence="2" id="KW-1185">Reference proteome</keyword>
<comment type="caution">
    <text evidence="1">The sequence shown here is derived from an EMBL/GenBank/DDBJ whole genome shotgun (WGS) entry which is preliminary data.</text>
</comment>
<protein>
    <submittedName>
        <fullName evidence="1">Uncharacterized protein</fullName>
    </submittedName>
</protein>
<evidence type="ECO:0000313" key="1">
    <source>
        <dbReference type="EMBL" id="EET58242.1"/>
    </source>
</evidence>